<keyword evidence="4" id="KW-1185">Reference proteome</keyword>
<reference evidence="3 4" key="1">
    <citation type="submission" date="2019-10" db="EMBL/GenBank/DDBJ databases">
        <title>Taxonomy of Antarctic Massilia spp.: description of Massilia rubra sp. nov., Massilia aquatica sp. nov., Massilia mucilaginosa sp. nov., Massilia frigida sp. nov. isolated from streams, lakes and regoliths.</title>
        <authorList>
            <person name="Holochova P."/>
            <person name="Sedlacek I."/>
            <person name="Kralova S."/>
            <person name="Maslanova I."/>
            <person name="Busse H.-J."/>
            <person name="Stankova E."/>
            <person name="Vrbovska V."/>
            <person name="Kovarovic V."/>
            <person name="Bartak M."/>
            <person name="Svec P."/>
            <person name="Pantucek R."/>
        </authorList>
    </citation>
    <scope>NUCLEOTIDE SEQUENCE [LARGE SCALE GENOMIC DNA]</scope>
    <source>
        <strain evidence="3 4">CCM 8733</strain>
    </source>
</reference>
<evidence type="ECO:0000259" key="2">
    <source>
        <dbReference type="Pfam" id="PF00144"/>
    </source>
</evidence>
<dbReference type="InterPro" id="IPR012338">
    <property type="entry name" value="Beta-lactam/transpept-like"/>
</dbReference>
<keyword evidence="3" id="KW-0378">Hydrolase</keyword>
<dbReference type="RefSeq" id="WP_166878373.1">
    <property type="nucleotide sequence ID" value="NZ_WHJH01000023.1"/>
</dbReference>
<dbReference type="GO" id="GO:0016787">
    <property type="term" value="F:hydrolase activity"/>
    <property type="evidence" value="ECO:0007669"/>
    <property type="project" value="UniProtKB-KW"/>
</dbReference>
<feature type="domain" description="Beta-lactamase-related" evidence="2">
    <location>
        <begin position="98"/>
        <end position="368"/>
    </location>
</feature>
<dbReference type="InterPro" id="IPR050789">
    <property type="entry name" value="Diverse_Enzym_Activities"/>
</dbReference>
<organism evidence="3 4">
    <name type="scientific">Massilia mucilaginosa</name>
    <dbReference type="NCBI Taxonomy" id="2609282"/>
    <lineage>
        <taxon>Bacteria</taxon>
        <taxon>Pseudomonadati</taxon>
        <taxon>Pseudomonadota</taxon>
        <taxon>Betaproteobacteria</taxon>
        <taxon>Burkholderiales</taxon>
        <taxon>Oxalobacteraceae</taxon>
        <taxon>Telluria group</taxon>
        <taxon>Massilia</taxon>
    </lineage>
</organism>
<dbReference type="PROSITE" id="PS51257">
    <property type="entry name" value="PROKAR_LIPOPROTEIN"/>
    <property type="match status" value="1"/>
</dbReference>
<protein>
    <submittedName>
        <fullName evidence="3">Serine hydrolase</fullName>
    </submittedName>
</protein>
<dbReference type="SUPFAM" id="SSF56601">
    <property type="entry name" value="beta-lactamase/transpeptidase-like"/>
    <property type="match status" value="1"/>
</dbReference>
<feature type="signal peptide" evidence="1">
    <location>
        <begin position="1"/>
        <end position="32"/>
    </location>
</feature>
<keyword evidence="1" id="KW-0732">Signal</keyword>
<comment type="caution">
    <text evidence="3">The sequence shown here is derived from an EMBL/GenBank/DDBJ whole genome shotgun (WGS) entry which is preliminary data.</text>
</comment>
<gene>
    <name evidence="3" type="ORF">F2P45_18655</name>
</gene>
<dbReference type="EMBL" id="WHJH01000023">
    <property type="protein sequence ID" value="NHZ91023.1"/>
    <property type="molecule type" value="Genomic_DNA"/>
</dbReference>
<evidence type="ECO:0000313" key="4">
    <source>
        <dbReference type="Proteomes" id="UP000609726"/>
    </source>
</evidence>
<dbReference type="Proteomes" id="UP000609726">
    <property type="component" value="Unassembled WGS sequence"/>
</dbReference>
<dbReference type="InterPro" id="IPR001466">
    <property type="entry name" value="Beta-lactam-related"/>
</dbReference>
<dbReference type="Gene3D" id="3.40.710.10">
    <property type="entry name" value="DD-peptidase/beta-lactamase superfamily"/>
    <property type="match status" value="1"/>
</dbReference>
<dbReference type="PANTHER" id="PTHR43283">
    <property type="entry name" value="BETA-LACTAMASE-RELATED"/>
    <property type="match status" value="1"/>
</dbReference>
<evidence type="ECO:0000313" key="3">
    <source>
        <dbReference type="EMBL" id="NHZ91023.1"/>
    </source>
</evidence>
<accession>A0ABX0NVP5</accession>
<feature type="chain" id="PRO_5046757058" evidence="1">
    <location>
        <begin position="33"/>
        <end position="394"/>
    </location>
</feature>
<dbReference type="PANTHER" id="PTHR43283:SF7">
    <property type="entry name" value="BETA-LACTAMASE-RELATED DOMAIN-CONTAINING PROTEIN"/>
    <property type="match status" value="1"/>
</dbReference>
<dbReference type="Pfam" id="PF00144">
    <property type="entry name" value="Beta-lactamase"/>
    <property type="match status" value="1"/>
</dbReference>
<evidence type="ECO:0000256" key="1">
    <source>
        <dbReference type="SAM" id="SignalP"/>
    </source>
</evidence>
<proteinExistence type="predicted"/>
<sequence>MNNTQSKRLSPRPPACSTGALACLLAMVAAMSGCGGGDGGKSNPGGTNGNNADTRVRVAPNPGDNWTLVPAAEVGMDGAVLADGVAKLPDAASHGMSSMLVTRYGKPVLEHYWNGYDKDTLHDLRSATKSITSLMMGVAIDQRVVGAVSDTLGSYLAPLYPNAPAFRLGPKLDDLLTMRSGLDCNDWSASSPGHEDKMYQQTDWLRFYTGIQANAAPGSVTRYCTGNPVALGRVIAVASKKPIPAFADEFLFGPLNIKSARWASFDNGAQTDTGGHIQLRPRDMARLGQLVLQKGQWNGKQLVSAAWIAESTRQHTQFASLPQRNGYGYLWWRSVETVKGTSYDVIYADGNGGQFIMIVPALEIVAVFTGENYNLSKAAFPFDVLDRTILAAVK</sequence>
<name>A0ABX0NVP5_9BURK</name>